<evidence type="ECO:0000313" key="1">
    <source>
        <dbReference type="EMBL" id="CAE0331402.1"/>
    </source>
</evidence>
<reference evidence="1" key="1">
    <citation type="submission" date="2021-01" db="EMBL/GenBank/DDBJ databases">
        <authorList>
            <person name="Corre E."/>
            <person name="Pelletier E."/>
            <person name="Niang G."/>
            <person name="Scheremetjew M."/>
            <person name="Finn R."/>
            <person name="Kale V."/>
            <person name="Holt S."/>
            <person name="Cochrane G."/>
            <person name="Meng A."/>
            <person name="Brown T."/>
            <person name="Cohen L."/>
        </authorList>
    </citation>
    <scope>NUCLEOTIDE SEQUENCE</scope>
    <source>
        <strain evidence="1">S3</strain>
    </source>
</reference>
<proteinExistence type="predicted"/>
<organism evidence="1">
    <name type="scientific">Strombidium inclinatum</name>
    <dbReference type="NCBI Taxonomy" id="197538"/>
    <lineage>
        <taxon>Eukaryota</taxon>
        <taxon>Sar</taxon>
        <taxon>Alveolata</taxon>
        <taxon>Ciliophora</taxon>
        <taxon>Intramacronucleata</taxon>
        <taxon>Spirotrichea</taxon>
        <taxon>Oligotrichia</taxon>
        <taxon>Strombidiidae</taxon>
        <taxon>Strombidium</taxon>
    </lineage>
</organism>
<gene>
    <name evidence="1" type="ORF">SINC0208_LOCUS12036</name>
</gene>
<dbReference type="EMBL" id="HBIH01029920">
    <property type="protein sequence ID" value="CAE0331402.1"/>
    <property type="molecule type" value="Transcribed_RNA"/>
</dbReference>
<accession>A0A7S3ISH2</accession>
<protein>
    <submittedName>
        <fullName evidence="1">Uncharacterized protein</fullName>
    </submittedName>
</protein>
<dbReference type="AlphaFoldDB" id="A0A7S3ISH2"/>
<sequence>MLQNGVSSIALSVSIKFLPPRKGPVVQVGEERLGMPLSQAHPPLEVIFHLREAPEAGQPLKLGFVVSTELAEGSDGRAVPHSIGWADLFVVDIEASLVGVLDNVGFQLKA</sequence>
<name>A0A7S3ISH2_9SPIT</name>